<evidence type="ECO:0000313" key="3">
    <source>
        <dbReference type="Proteomes" id="UP000481033"/>
    </source>
</evidence>
<proteinExistence type="predicted"/>
<comment type="caution">
    <text evidence="2">The sequence shown here is derived from an EMBL/GenBank/DDBJ whole genome shotgun (WGS) entry which is preliminary data.</text>
</comment>
<dbReference type="RefSeq" id="WP_163703068.1">
    <property type="nucleotide sequence ID" value="NZ_QXHD01000004.1"/>
</dbReference>
<evidence type="ECO:0000256" key="1">
    <source>
        <dbReference type="SAM" id="Coils"/>
    </source>
</evidence>
<dbReference type="EMBL" id="QXHD01000004">
    <property type="protein sequence ID" value="NEZ60696.1"/>
    <property type="molecule type" value="Genomic_DNA"/>
</dbReference>
<gene>
    <name evidence="2" type="ORF">DXZ20_34665</name>
</gene>
<keyword evidence="1" id="KW-0175">Coiled coil</keyword>
<protein>
    <submittedName>
        <fullName evidence="2">Uncharacterized protein</fullName>
    </submittedName>
</protein>
<keyword evidence="3" id="KW-1185">Reference proteome</keyword>
<feature type="coiled-coil region" evidence="1">
    <location>
        <begin position="128"/>
        <end position="155"/>
    </location>
</feature>
<reference evidence="2 3" key="1">
    <citation type="journal article" date="2020" name="Microb. Ecol.">
        <title>Ecogenomics of the Marine Benthic Filamentous Cyanobacterium Adonisia.</title>
        <authorList>
            <person name="Walter J.M."/>
            <person name="Coutinho F.H."/>
            <person name="Leomil L."/>
            <person name="Hargreaves P.I."/>
            <person name="Campeao M.E."/>
            <person name="Vieira V.V."/>
            <person name="Silva B.S."/>
            <person name="Fistarol G.O."/>
            <person name="Salomon P.S."/>
            <person name="Sawabe T."/>
            <person name="Mino S."/>
            <person name="Hosokawa M."/>
            <person name="Miyashita H."/>
            <person name="Maruyama F."/>
            <person name="van Verk M.C."/>
            <person name="Dutilh B.E."/>
            <person name="Thompson C.C."/>
            <person name="Thompson F.L."/>
        </authorList>
    </citation>
    <scope>NUCLEOTIDE SEQUENCE [LARGE SCALE GENOMIC DNA]</scope>
    <source>
        <strain evidence="2 3">CCMR0081</strain>
    </source>
</reference>
<accession>A0A6M0RX35</accession>
<sequence length="239" mass="25833">MKLANPLQYPLAVLAGGIFLIGGVRLGRLPAVVAIPGAAIIATAGAAVLQSREPDKVELANKSINREFQQVRQQALALGARADELNEEATRLLTDSDQIELLGVVQYACDRTQELPNKIAQLALRLEGNDALLSVDELQRQLKQAEAKVRNSKGIAQEQWGKLANSLKRNISLAQHGEDARQAQLANLSTLIAESGGVLQQLQNKLRTADLTSSVAADELRELSDEFKGFQENVDVLIA</sequence>
<dbReference type="AlphaFoldDB" id="A0A6M0RX35"/>
<evidence type="ECO:0000313" key="2">
    <source>
        <dbReference type="EMBL" id="NEZ60696.1"/>
    </source>
</evidence>
<name>A0A6M0RX35_9CYAN</name>
<organism evidence="2 3">
    <name type="scientific">Adonisia turfae CCMR0081</name>
    <dbReference type="NCBI Taxonomy" id="2292702"/>
    <lineage>
        <taxon>Bacteria</taxon>
        <taxon>Bacillati</taxon>
        <taxon>Cyanobacteriota</taxon>
        <taxon>Adonisia</taxon>
        <taxon>Adonisia turfae</taxon>
    </lineage>
</organism>
<dbReference type="Proteomes" id="UP000481033">
    <property type="component" value="Unassembled WGS sequence"/>
</dbReference>